<organism evidence="2 3">
    <name type="scientific">Eiseniibacteriota bacterium</name>
    <dbReference type="NCBI Taxonomy" id="2212470"/>
    <lineage>
        <taxon>Bacteria</taxon>
        <taxon>Candidatus Eiseniibacteriota</taxon>
    </lineage>
</organism>
<comment type="caution">
    <text evidence="2">The sequence shown here is derived from an EMBL/GenBank/DDBJ whole genome shotgun (WGS) entry which is preliminary data.</text>
</comment>
<evidence type="ECO:0000313" key="3">
    <source>
        <dbReference type="Proteomes" id="UP000777784"/>
    </source>
</evidence>
<sequence length="572" mass="63647">MMNPPHPPGGTAPTGGQAKNSYAIFFHFILLIVGLLLFIPPEALLAEDPGSTGLLIDVGRPDRMTLDGDLLEYAVYAPAIRWRGCDLKTVELVGTGEWGVRGKLIRVEMALIPGRYRIGVELWGLGENPTPIDLIINGLESEQRVSLKPDAPLWLEGEAHLTKSPLEILVKPDVGYRAILSRISVRTLDEPSPIEFNRLPPEKPQIPTGLMVAPGYTCQENIPLETLRLVCDQFVLYQLSNGLYQFGATKWWEAGFIVRALLAGHKLLEDERYLKAALRTMDLFVAEQEEDGGWCSTVNAEPKNDTGNPPCRSRNLADLGSITPCLSMAAPFLPDTERKRYLEAHRRYIENFVHRHLLPDGGYPNSLYAGIEHRSPYSIAVATTILSLTTFYLADGSPGALHQAEDAGRFLIDNWTEAGPCRFHPHDEDEPRVWPVLDFHNLYYIFEGLLCLYDVTEDVTLKEGIQKILGAYLYGSEGLFAKLAPQQWLPPTTEKGGTKSIGMLGLLMAMRRILGPEERLDRLLADGSYRLFNIETQKAFGVLLNPYTRRNWASLVPSSFAGLAAAEFLRPG</sequence>
<name>A0A948RVL6_UNCEI</name>
<gene>
    <name evidence="2" type="ORF">KJ970_05625</name>
</gene>
<feature type="non-terminal residue" evidence="2">
    <location>
        <position position="572"/>
    </location>
</feature>
<keyword evidence="1" id="KW-0472">Membrane</keyword>
<dbReference type="Proteomes" id="UP000777784">
    <property type="component" value="Unassembled WGS sequence"/>
</dbReference>
<keyword evidence="1" id="KW-1133">Transmembrane helix</keyword>
<reference evidence="2" key="1">
    <citation type="submission" date="2021-05" db="EMBL/GenBank/DDBJ databases">
        <title>Energy efficiency and biological interactions define the core microbiome of deep oligotrophic groundwater.</title>
        <authorList>
            <person name="Mehrshad M."/>
            <person name="Lopez-Fernandez M."/>
            <person name="Bell E."/>
            <person name="Bernier-Latmani R."/>
            <person name="Bertilsson S."/>
            <person name="Dopson M."/>
        </authorList>
    </citation>
    <scope>NUCLEOTIDE SEQUENCE</scope>
    <source>
        <strain evidence="2">Modern_marine.mb.64</strain>
    </source>
</reference>
<feature type="transmembrane region" description="Helical" evidence="1">
    <location>
        <begin position="20"/>
        <end position="39"/>
    </location>
</feature>
<accession>A0A948RVL6</accession>
<dbReference type="SUPFAM" id="SSF48208">
    <property type="entry name" value="Six-hairpin glycosidases"/>
    <property type="match status" value="1"/>
</dbReference>
<dbReference type="InterPro" id="IPR008928">
    <property type="entry name" value="6-hairpin_glycosidase_sf"/>
</dbReference>
<dbReference type="GO" id="GO:0005975">
    <property type="term" value="P:carbohydrate metabolic process"/>
    <property type="evidence" value="ECO:0007669"/>
    <property type="project" value="InterPro"/>
</dbReference>
<keyword evidence="1" id="KW-0812">Transmembrane</keyword>
<dbReference type="AlphaFoldDB" id="A0A948RVL6"/>
<dbReference type="EMBL" id="JAHJDP010000030">
    <property type="protein sequence ID" value="MBU2690388.1"/>
    <property type="molecule type" value="Genomic_DNA"/>
</dbReference>
<protein>
    <submittedName>
        <fullName evidence="2">Uncharacterized protein</fullName>
    </submittedName>
</protein>
<evidence type="ECO:0000313" key="2">
    <source>
        <dbReference type="EMBL" id="MBU2690388.1"/>
    </source>
</evidence>
<proteinExistence type="predicted"/>
<evidence type="ECO:0000256" key="1">
    <source>
        <dbReference type="SAM" id="Phobius"/>
    </source>
</evidence>